<dbReference type="Proteomes" id="UP001604336">
    <property type="component" value="Unassembled WGS sequence"/>
</dbReference>
<dbReference type="InterPro" id="IPR035979">
    <property type="entry name" value="RBD_domain_sf"/>
</dbReference>
<dbReference type="Pfam" id="PF00076">
    <property type="entry name" value="RRM_1"/>
    <property type="match status" value="1"/>
</dbReference>
<organism evidence="5 6">
    <name type="scientific">Abeliophyllum distichum</name>
    <dbReference type="NCBI Taxonomy" id="126358"/>
    <lineage>
        <taxon>Eukaryota</taxon>
        <taxon>Viridiplantae</taxon>
        <taxon>Streptophyta</taxon>
        <taxon>Embryophyta</taxon>
        <taxon>Tracheophyta</taxon>
        <taxon>Spermatophyta</taxon>
        <taxon>Magnoliopsida</taxon>
        <taxon>eudicotyledons</taxon>
        <taxon>Gunneridae</taxon>
        <taxon>Pentapetalae</taxon>
        <taxon>asterids</taxon>
        <taxon>lamiids</taxon>
        <taxon>Lamiales</taxon>
        <taxon>Oleaceae</taxon>
        <taxon>Forsythieae</taxon>
        <taxon>Abeliophyllum</taxon>
    </lineage>
</organism>
<proteinExistence type="predicted"/>
<evidence type="ECO:0000313" key="6">
    <source>
        <dbReference type="Proteomes" id="UP001604336"/>
    </source>
</evidence>
<dbReference type="InterPro" id="IPR000504">
    <property type="entry name" value="RRM_dom"/>
</dbReference>
<dbReference type="SUPFAM" id="SSF54928">
    <property type="entry name" value="RNA-binding domain, RBD"/>
    <property type="match status" value="1"/>
</dbReference>
<accession>A0ABD1UKS5</accession>
<dbReference type="PROSITE" id="PS50102">
    <property type="entry name" value="RRM"/>
    <property type="match status" value="1"/>
</dbReference>
<keyword evidence="6" id="KW-1185">Reference proteome</keyword>
<evidence type="ECO:0000313" key="5">
    <source>
        <dbReference type="EMBL" id="KAL2525656.1"/>
    </source>
</evidence>
<dbReference type="PANTHER" id="PTHR10501">
    <property type="entry name" value="U1 SMALL NUCLEAR RIBONUCLEOPROTEIN A/U2 SMALL NUCLEAR RIBONUCLEOPROTEIN B"/>
    <property type="match status" value="1"/>
</dbReference>
<dbReference type="SMART" id="SM00360">
    <property type="entry name" value="RRM"/>
    <property type="match status" value="1"/>
</dbReference>
<dbReference type="CDD" id="cd21618">
    <property type="entry name" value="RRM_AtNSRA_like"/>
    <property type="match status" value="1"/>
</dbReference>
<dbReference type="GO" id="GO:0003723">
    <property type="term" value="F:RNA binding"/>
    <property type="evidence" value="ECO:0007669"/>
    <property type="project" value="UniProtKB-UniRule"/>
</dbReference>
<feature type="region of interest" description="Disordered" evidence="3">
    <location>
        <begin position="15"/>
        <end position="36"/>
    </location>
</feature>
<dbReference type="AlphaFoldDB" id="A0ABD1UKS5"/>
<feature type="domain" description="RRM" evidence="4">
    <location>
        <begin position="156"/>
        <end position="242"/>
    </location>
</feature>
<gene>
    <name evidence="5" type="ORF">Adt_10710</name>
</gene>
<evidence type="ECO:0000256" key="3">
    <source>
        <dbReference type="SAM" id="MobiDB-lite"/>
    </source>
</evidence>
<reference evidence="6" key="1">
    <citation type="submission" date="2024-07" db="EMBL/GenBank/DDBJ databases">
        <title>Two chromosome-level genome assemblies of Korean endemic species Abeliophyllum distichum and Forsythia ovata (Oleaceae).</title>
        <authorList>
            <person name="Jang H."/>
        </authorList>
    </citation>
    <scope>NUCLEOTIDE SEQUENCE [LARGE SCALE GENOMIC DNA]</scope>
</reference>
<dbReference type="InterPro" id="IPR012677">
    <property type="entry name" value="Nucleotide-bd_a/b_plait_sf"/>
</dbReference>
<keyword evidence="1 2" id="KW-0694">RNA-binding</keyword>
<protein>
    <submittedName>
        <fullName evidence="5">RNA-binding protein 1-like</fullName>
    </submittedName>
</protein>
<evidence type="ECO:0000259" key="4">
    <source>
        <dbReference type="PROSITE" id="PS50102"/>
    </source>
</evidence>
<evidence type="ECO:0000256" key="1">
    <source>
        <dbReference type="ARBA" id="ARBA00022884"/>
    </source>
</evidence>
<dbReference type="EMBL" id="JBFOLK010000003">
    <property type="protein sequence ID" value="KAL2525656.1"/>
    <property type="molecule type" value="Genomic_DNA"/>
</dbReference>
<evidence type="ECO:0000256" key="2">
    <source>
        <dbReference type="PROSITE-ProRule" id="PRU00176"/>
    </source>
</evidence>
<dbReference type="Gene3D" id="3.30.70.330">
    <property type="match status" value="1"/>
</dbReference>
<sequence length="302" mass="32548">MGDPYWRYGGGGGGGGVGSAAHPPHPLPSADGGSIRPPSFPGYLSSEAALLTTRNPYSSNGLQGSFSDFPQKDILPLRPGAYGIDDTAGIRNDSGLNGSMAGASIKPYPSLEDPTLLGHPRVAAPRISPGISDATYERPNSVRRVEGNQVPAGESNILFVDGLPNDCSRREIGHLFRPFIGFRELRVVHKEPRRTGDKAMVLCFVEFSDAKCALTAKEALQGYKFDDKKAESPVLRISFAHFPFSLPSDRDGPCSPTCLTPLVMSIMQCIGGRVGVIYPCSRTPRKMKLVTANNNWGMLTWR</sequence>
<comment type="caution">
    <text evidence="5">The sequence shown here is derived from an EMBL/GenBank/DDBJ whole genome shotgun (WGS) entry which is preliminary data.</text>
</comment>
<name>A0ABD1UKS5_9LAMI</name>